<evidence type="ECO:0000256" key="8">
    <source>
        <dbReference type="SAM" id="Phobius"/>
    </source>
</evidence>
<feature type="transmembrane region" description="Helical" evidence="8">
    <location>
        <begin position="618"/>
        <end position="642"/>
    </location>
</feature>
<evidence type="ECO:0000256" key="6">
    <source>
        <dbReference type="ARBA" id="ARBA00023136"/>
    </source>
</evidence>
<keyword evidence="3" id="KW-0813">Transport</keyword>
<evidence type="ECO:0000256" key="7">
    <source>
        <dbReference type="SAM" id="MobiDB-lite"/>
    </source>
</evidence>
<dbReference type="Pfam" id="PF03169">
    <property type="entry name" value="OPT"/>
    <property type="match status" value="2"/>
</dbReference>
<dbReference type="AlphaFoldDB" id="A0A6A6WXM3"/>
<evidence type="ECO:0000256" key="4">
    <source>
        <dbReference type="ARBA" id="ARBA00022692"/>
    </source>
</evidence>
<dbReference type="PANTHER" id="PTHR31645">
    <property type="entry name" value="OLIGOPEPTIDE TRANSPORTER YGL114W-RELATED"/>
    <property type="match status" value="1"/>
</dbReference>
<keyword evidence="4 8" id="KW-0812">Transmembrane</keyword>
<feature type="transmembrane region" description="Helical" evidence="8">
    <location>
        <begin position="569"/>
        <end position="587"/>
    </location>
</feature>
<dbReference type="GO" id="GO:0004497">
    <property type="term" value="F:monooxygenase activity"/>
    <property type="evidence" value="ECO:0007669"/>
    <property type="project" value="InterPro"/>
</dbReference>
<comment type="subcellular location">
    <subcellularLocation>
        <location evidence="1">Membrane</location>
        <topology evidence="1">Multi-pass membrane protein</topology>
    </subcellularLocation>
</comment>
<name>A0A6A6WXM3_9PLEO</name>
<dbReference type="InterPro" id="IPR045035">
    <property type="entry name" value="YSL-like"/>
</dbReference>
<protein>
    <recommendedName>
        <fullName evidence="11">Cytochrome P450</fullName>
    </recommendedName>
</protein>
<feature type="transmembrane region" description="Helical" evidence="8">
    <location>
        <begin position="305"/>
        <end position="331"/>
    </location>
</feature>
<feature type="region of interest" description="Disordered" evidence="7">
    <location>
        <begin position="269"/>
        <end position="289"/>
    </location>
</feature>
<dbReference type="Gene3D" id="1.10.630.10">
    <property type="entry name" value="Cytochrome P450"/>
    <property type="match status" value="1"/>
</dbReference>
<proteinExistence type="inferred from homology"/>
<feature type="transmembrane region" description="Helical" evidence="8">
    <location>
        <begin position="166"/>
        <end position="186"/>
    </location>
</feature>
<dbReference type="Pfam" id="PF00067">
    <property type="entry name" value="p450"/>
    <property type="match status" value="1"/>
</dbReference>
<gene>
    <name evidence="9" type="ORF">K505DRAFT_341750</name>
</gene>
<keyword evidence="5 8" id="KW-1133">Transmembrane helix</keyword>
<dbReference type="InterPro" id="IPR004813">
    <property type="entry name" value="OPT"/>
</dbReference>
<evidence type="ECO:0000313" key="10">
    <source>
        <dbReference type="Proteomes" id="UP000799757"/>
    </source>
</evidence>
<sequence>MTNCTFYLLNSPPVLQRLQQELDATIPDPSNMPGMQIFEELPYLNAVMKECLRLQAISTSRLEVVCPTLVLRYKDWVIAHGIPVATKIEAALFLPTTTDFSYHVRATKDSAFLYRRCTDSESSRMRNCYLAPQYALPIPTLGSKLACIRHHLSKSLSPQEITTPEIVAGALGLAPFTSGFTAFIPALEFLTTTDESGPVSLNAAQLILWSVATCTLGIVTTAPFRRLFILRERLRYPSATATGTLISFIFGGKAIIDRARQGAIYTHSPQILENGPTPEPPGSPSSRSVSSSVFDRGLVPQNVELALNVLLVSLAGSLMFSLVNFLVPILNRVPIFGHAAAREWLWAFNLSPAYLGYGIIIGPSTNAYTSLGAILGWTMLSPLAKHRGWAPALVEDCDEGSRGWILWVGMGLILGDSAIGLSWFILNPFASWGWRELRLARRGRPYREDLIVKILQSGNPYFRKTRIRNLKLMQPIARRVAQLIIGLLVPSSRSGYMSANLLLGGLVEAGASQASQHMGGQKTAYVTETAPRAVFYGQMIEFGVPDAHVWLVAARLIHQQGLPDRDLEFSIGAFVMGAGLSLLRIVARRYWRRDFVVWCCNGCRLILVICRDTYGIKYFVLLCCATGLILGQGMFSIVALALDVLTSPNP</sequence>
<dbReference type="GO" id="GO:0005506">
    <property type="term" value="F:iron ion binding"/>
    <property type="evidence" value="ECO:0007669"/>
    <property type="project" value="InterPro"/>
</dbReference>
<keyword evidence="6 8" id="KW-0472">Membrane</keyword>
<dbReference type="InterPro" id="IPR036396">
    <property type="entry name" value="Cyt_P450_sf"/>
</dbReference>
<dbReference type="SUPFAM" id="SSF48264">
    <property type="entry name" value="Cytochrome P450"/>
    <property type="match status" value="1"/>
</dbReference>
<dbReference type="GO" id="GO:0020037">
    <property type="term" value="F:heme binding"/>
    <property type="evidence" value="ECO:0007669"/>
    <property type="project" value="InterPro"/>
</dbReference>
<comment type="similarity">
    <text evidence="2">Belongs to the oligopeptide OPT transporter family.</text>
</comment>
<accession>A0A6A6WXM3</accession>
<evidence type="ECO:0008006" key="11">
    <source>
        <dbReference type="Google" id="ProtNLM"/>
    </source>
</evidence>
<dbReference type="GO" id="GO:0016705">
    <property type="term" value="F:oxidoreductase activity, acting on paired donors, with incorporation or reduction of molecular oxygen"/>
    <property type="evidence" value="ECO:0007669"/>
    <property type="project" value="InterPro"/>
</dbReference>
<evidence type="ECO:0000256" key="2">
    <source>
        <dbReference type="ARBA" id="ARBA00008807"/>
    </source>
</evidence>
<reference evidence="9" key="1">
    <citation type="journal article" date="2020" name="Stud. Mycol.">
        <title>101 Dothideomycetes genomes: a test case for predicting lifestyles and emergence of pathogens.</title>
        <authorList>
            <person name="Haridas S."/>
            <person name="Albert R."/>
            <person name="Binder M."/>
            <person name="Bloem J."/>
            <person name="Labutti K."/>
            <person name="Salamov A."/>
            <person name="Andreopoulos B."/>
            <person name="Baker S."/>
            <person name="Barry K."/>
            <person name="Bills G."/>
            <person name="Bluhm B."/>
            <person name="Cannon C."/>
            <person name="Castanera R."/>
            <person name="Culley D."/>
            <person name="Daum C."/>
            <person name="Ezra D."/>
            <person name="Gonzalez J."/>
            <person name="Henrissat B."/>
            <person name="Kuo A."/>
            <person name="Liang C."/>
            <person name="Lipzen A."/>
            <person name="Lutzoni F."/>
            <person name="Magnuson J."/>
            <person name="Mondo S."/>
            <person name="Nolan M."/>
            <person name="Ohm R."/>
            <person name="Pangilinan J."/>
            <person name="Park H.-J."/>
            <person name="Ramirez L."/>
            <person name="Alfaro M."/>
            <person name="Sun H."/>
            <person name="Tritt A."/>
            <person name="Yoshinaga Y."/>
            <person name="Zwiers L.-H."/>
            <person name="Turgeon B."/>
            <person name="Goodwin S."/>
            <person name="Spatafora J."/>
            <person name="Crous P."/>
            <person name="Grigoriev I."/>
        </authorList>
    </citation>
    <scope>NUCLEOTIDE SEQUENCE</scope>
    <source>
        <strain evidence="9">CBS 109.77</strain>
    </source>
</reference>
<feature type="transmembrane region" description="Helical" evidence="8">
    <location>
        <begin position="206"/>
        <end position="224"/>
    </location>
</feature>
<dbReference type="Proteomes" id="UP000799757">
    <property type="component" value="Unassembled WGS sequence"/>
</dbReference>
<evidence type="ECO:0000256" key="1">
    <source>
        <dbReference type="ARBA" id="ARBA00004141"/>
    </source>
</evidence>
<dbReference type="OrthoDB" id="5390157at2759"/>
<dbReference type="PANTHER" id="PTHR31645:SF0">
    <property type="entry name" value="OLIGOPEPTIDE TRANSPORTER YGL114W-RELATED"/>
    <property type="match status" value="1"/>
</dbReference>
<evidence type="ECO:0000313" key="9">
    <source>
        <dbReference type="EMBL" id="KAF2788846.1"/>
    </source>
</evidence>
<dbReference type="EMBL" id="MU002182">
    <property type="protein sequence ID" value="KAF2788846.1"/>
    <property type="molecule type" value="Genomic_DNA"/>
</dbReference>
<dbReference type="InterPro" id="IPR001128">
    <property type="entry name" value="Cyt_P450"/>
</dbReference>
<organism evidence="9 10">
    <name type="scientific">Melanomma pulvis-pyrius CBS 109.77</name>
    <dbReference type="NCBI Taxonomy" id="1314802"/>
    <lineage>
        <taxon>Eukaryota</taxon>
        <taxon>Fungi</taxon>
        <taxon>Dikarya</taxon>
        <taxon>Ascomycota</taxon>
        <taxon>Pezizomycotina</taxon>
        <taxon>Dothideomycetes</taxon>
        <taxon>Pleosporomycetidae</taxon>
        <taxon>Pleosporales</taxon>
        <taxon>Melanommataceae</taxon>
        <taxon>Melanomma</taxon>
    </lineage>
</organism>
<keyword evidence="10" id="KW-1185">Reference proteome</keyword>
<feature type="transmembrane region" description="Helical" evidence="8">
    <location>
        <begin position="404"/>
        <end position="426"/>
    </location>
</feature>
<dbReference type="GO" id="GO:0016020">
    <property type="term" value="C:membrane"/>
    <property type="evidence" value="ECO:0007669"/>
    <property type="project" value="UniProtKB-SubCell"/>
</dbReference>
<evidence type="ECO:0000256" key="5">
    <source>
        <dbReference type="ARBA" id="ARBA00022989"/>
    </source>
</evidence>
<evidence type="ECO:0000256" key="3">
    <source>
        <dbReference type="ARBA" id="ARBA00022448"/>
    </source>
</evidence>
<dbReference type="GO" id="GO:0035673">
    <property type="term" value="F:oligopeptide transmembrane transporter activity"/>
    <property type="evidence" value="ECO:0007669"/>
    <property type="project" value="InterPro"/>
</dbReference>